<evidence type="ECO:0000313" key="10">
    <source>
        <dbReference type="EMBL" id="KKY25766.1"/>
    </source>
</evidence>
<dbReference type="AlphaFoldDB" id="A0A0G2EUF2"/>
<evidence type="ECO:0000256" key="6">
    <source>
        <dbReference type="ARBA" id="ARBA00023239"/>
    </source>
</evidence>
<evidence type="ECO:0000256" key="4">
    <source>
        <dbReference type="ARBA" id="ARBA00013043"/>
    </source>
</evidence>
<evidence type="ECO:0000256" key="3">
    <source>
        <dbReference type="ARBA" id="ARBA00005708"/>
    </source>
</evidence>
<reference evidence="10 11" key="1">
    <citation type="submission" date="2015-03" db="EMBL/GenBank/DDBJ databases">
        <authorList>
            <person name="Morales-Cruz A."/>
            <person name="Amrine K.C."/>
            <person name="Cantu D."/>
        </authorList>
    </citation>
    <scope>NUCLEOTIDE SEQUENCE [LARGE SCALE GENOMIC DNA]</scope>
    <source>
        <strain evidence="10">DS831</strain>
    </source>
</reference>
<accession>A0A0G2EUF2</accession>
<keyword evidence="6" id="KW-0456">Lyase</keyword>
<dbReference type="Gene3D" id="3.30.1130.10">
    <property type="match status" value="2"/>
</dbReference>
<comment type="pathway">
    <text evidence="2">Cofactor biosynthesis; tetrahydrofolate biosynthesis; 2-amino-4-hydroxy-6-hydroxymethyl-7,8-dihydropteridine diphosphate from 7,8-dihydroneopterin triphosphate: step 3/4.</text>
</comment>
<dbReference type="Pfam" id="PF02152">
    <property type="entry name" value="FolB"/>
    <property type="match status" value="1"/>
</dbReference>
<sequence>MAQPGRIPRATDPDRGDQKYAQPFYHEAGSLWPATADTVSLSSLHLVAQAGRDVWGRTGRAQPLTLSLCVAARARFASAAAGDALDGSTVHYGQLSKAVLAALGPATTMAAAGGGEWMSGLEVASRVSQAVAATAAPGAVEALRLDVGFPKASTLGTGAGVEWTLFYGEGNGGGEVVGFARQLYVRGMAIPTLIGVNSNERLKKQMCLVSVWIDKISEAAIDAYDVVEDIVLKAVENTDFETLEALAEKVAHVLFKTFIAGESSGSNLRIRIEKPTAVPLADYPAIEIYRTQAQVLHP</sequence>
<dbReference type="EMBL" id="LAQI01000035">
    <property type="protein sequence ID" value="KKY25766.1"/>
    <property type="molecule type" value="Genomic_DNA"/>
</dbReference>
<dbReference type="Proteomes" id="UP000034182">
    <property type="component" value="Unassembled WGS sequence"/>
</dbReference>
<comment type="catalytic activity">
    <reaction evidence="1">
        <text>7,8-dihydroneopterin = 6-hydroxymethyl-7,8-dihydropterin + glycolaldehyde</text>
        <dbReference type="Rhea" id="RHEA:10540"/>
        <dbReference type="ChEBI" id="CHEBI:17001"/>
        <dbReference type="ChEBI" id="CHEBI:17071"/>
        <dbReference type="ChEBI" id="CHEBI:44841"/>
        <dbReference type="EC" id="4.1.2.25"/>
    </reaction>
</comment>
<evidence type="ECO:0000256" key="8">
    <source>
        <dbReference type="SAM" id="MobiDB-lite"/>
    </source>
</evidence>
<keyword evidence="5" id="KW-0289">Folate biosynthesis</keyword>
<dbReference type="EC" id="4.1.2.25" evidence="4"/>
<evidence type="ECO:0000256" key="2">
    <source>
        <dbReference type="ARBA" id="ARBA00005013"/>
    </source>
</evidence>
<feature type="domain" description="Dihydroneopterin aldolase/epimerase" evidence="9">
    <location>
        <begin position="183"/>
        <end position="290"/>
    </location>
</feature>
<dbReference type="NCBIfam" id="TIGR00526">
    <property type="entry name" value="folB_dom"/>
    <property type="match status" value="1"/>
</dbReference>
<dbReference type="PANTHER" id="PTHR42844:SF1">
    <property type="entry name" value="DIHYDRONEOPTERIN ALDOLASE 1-RELATED"/>
    <property type="match status" value="1"/>
</dbReference>
<dbReference type="GO" id="GO:0046656">
    <property type="term" value="P:folic acid biosynthetic process"/>
    <property type="evidence" value="ECO:0007669"/>
    <property type="project" value="UniProtKB-KW"/>
</dbReference>
<dbReference type="SUPFAM" id="SSF55620">
    <property type="entry name" value="Tetrahydrobiopterin biosynthesis enzymes-like"/>
    <property type="match status" value="1"/>
</dbReference>
<evidence type="ECO:0000256" key="7">
    <source>
        <dbReference type="ARBA" id="ARBA00032903"/>
    </source>
</evidence>
<dbReference type="GO" id="GO:0005737">
    <property type="term" value="C:cytoplasm"/>
    <property type="evidence" value="ECO:0007669"/>
    <property type="project" value="TreeGrafter"/>
</dbReference>
<dbReference type="InterPro" id="IPR006157">
    <property type="entry name" value="FolB_dom"/>
</dbReference>
<gene>
    <name evidence="10" type="ORF">UCDDS831_g01859</name>
</gene>
<organism evidence="10 11">
    <name type="scientific">Diplodia seriata</name>
    <dbReference type="NCBI Taxonomy" id="420778"/>
    <lineage>
        <taxon>Eukaryota</taxon>
        <taxon>Fungi</taxon>
        <taxon>Dikarya</taxon>
        <taxon>Ascomycota</taxon>
        <taxon>Pezizomycotina</taxon>
        <taxon>Dothideomycetes</taxon>
        <taxon>Dothideomycetes incertae sedis</taxon>
        <taxon>Botryosphaeriales</taxon>
        <taxon>Botryosphaeriaceae</taxon>
        <taxon>Diplodia</taxon>
    </lineage>
</organism>
<evidence type="ECO:0000313" key="11">
    <source>
        <dbReference type="Proteomes" id="UP000034182"/>
    </source>
</evidence>
<feature type="compositionally biased region" description="Basic and acidic residues" evidence="8">
    <location>
        <begin position="9"/>
        <end position="18"/>
    </location>
</feature>
<comment type="caution">
    <text evidence="10">The sequence shown here is derived from an EMBL/GenBank/DDBJ whole genome shotgun (WGS) entry which is preliminary data.</text>
</comment>
<evidence type="ECO:0000259" key="9">
    <source>
        <dbReference type="SMART" id="SM00905"/>
    </source>
</evidence>
<proteinExistence type="inferred from homology"/>
<comment type="similarity">
    <text evidence="3">Belongs to the DHNA family.</text>
</comment>
<reference evidence="10 11" key="2">
    <citation type="submission" date="2015-05" db="EMBL/GenBank/DDBJ databases">
        <title>Distinctive expansion of gene families associated with plant cell wall degradation and secondary metabolism in the genomes of grapevine trunk pathogens.</title>
        <authorList>
            <person name="Lawrence D.P."/>
            <person name="Travadon R."/>
            <person name="Rolshausen P.E."/>
            <person name="Baumgartner K."/>
        </authorList>
    </citation>
    <scope>NUCLEOTIDE SEQUENCE [LARGE SCALE GENOMIC DNA]</scope>
    <source>
        <strain evidence="10">DS831</strain>
    </source>
</reference>
<dbReference type="InterPro" id="IPR043133">
    <property type="entry name" value="GTP-CH-I_C/QueF"/>
</dbReference>
<protein>
    <recommendedName>
        <fullName evidence="4">dihydroneopterin aldolase</fullName>
        <ecNumber evidence="4">4.1.2.25</ecNumber>
    </recommendedName>
    <alternativeName>
        <fullName evidence="7">7,8-dihydroneopterin aldolase</fullName>
    </alternativeName>
</protein>
<dbReference type="GO" id="GO:0004150">
    <property type="term" value="F:dihydroneopterin aldolase activity"/>
    <property type="evidence" value="ECO:0007669"/>
    <property type="project" value="UniProtKB-EC"/>
</dbReference>
<dbReference type="InterPro" id="IPR006156">
    <property type="entry name" value="Dihydroneopterin_aldolase"/>
</dbReference>
<dbReference type="SMART" id="SM00905">
    <property type="entry name" value="FolB"/>
    <property type="match status" value="1"/>
</dbReference>
<evidence type="ECO:0000256" key="5">
    <source>
        <dbReference type="ARBA" id="ARBA00022909"/>
    </source>
</evidence>
<dbReference type="PANTHER" id="PTHR42844">
    <property type="entry name" value="DIHYDRONEOPTERIN ALDOLASE 1-RELATED"/>
    <property type="match status" value="1"/>
</dbReference>
<evidence type="ECO:0000256" key="1">
    <source>
        <dbReference type="ARBA" id="ARBA00001353"/>
    </source>
</evidence>
<feature type="region of interest" description="Disordered" evidence="8">
    <location>
        <begin position="1"/>
        <end position="20"/>
    </location>
</feature>
<name>A0A0G2EUF2_9PEZI</name>